<dbReference type="OMA" id="TKECLCY"/>
<dbReference type="PANTHER" id="PTHR14336">
    <property type="entry name" value="TANDEM PH DOMAIN CONTAINING PROTEIN"/>
    <property type="match status" value="1"/>
</dbReference>
<dbReference type="GO" id="GO:0042147">
    <property type="term" value="P:retrograde transport, endosome to Golgi"/>
    <property type="evidence" value="ECO:0000318"/>
    <property type="project" value="GO_Central"/>
</dbReference>
<dbReference type="InParanoid" id="A7RKC1"/>
<evidence type="ECO:0000313" key="2">
    <source>
        <dbReference type="EMBL" id="EDO48223.1"/>
    </source>
</evidence>
<dbReference type="Pfam" id="PF00169">
    <property type="entry name" value="PH"/>
    <property type="match status" value="1"/>
</dbReference>
<dbReference type="GO" id="GO:0005802">
    <property type="term" value="C:trans-Golgi network"/>
    <property type="evidence" value="ECO:0000318"/>
    <property type="project" value="GO_Central"/>
</dbReference>
<proteinExistence type="predicted"/>
<dbReference type="GO" id="GO:0055037">
    <property type="term" value="C:recycling endosome"/>
    <property type="evidence" value="ECO:0000318"/>
    <property type="project" value="GO_Central"/>
</dbReference>
<dbReference type="EMBL" id="DS469515">
    <property type="protein sequence ID" value="EDO48223.1"/>
    <property type="molecule type" value="Genomic_DNA"/>
</dbReference>
<dbReference type="CDD" id="cd00821">
    <property type="entry name" value="PH"/>
    <property type="match status" value="1"/>
</dbReference>
<dbReference type="KEGG" id="nve:5520448"/>
<dbReference type="SUPFAM" id="SSF50729">
    <property type="entry name" value="PH domain-like"/>
    <property type="match status" value="1"/>
</dbReference>
<dbReference type="GO" id="GO:0005769">
    <property type="term" value="C:early endosome"/>
    <property type="evidence" value="ECO:0000318"/>
    <property type="project" value="GO_Central"/>
</dbReference>
<gene>
    <name evidence="2" type="ORF">NEMVEDRAFT_v1g198371</name>
</gene>
<dbReference type="PROSITE" id="PS50003">
    <property type="entry name" value="PH_DOMAIN"/>
    <property type="match status" value="1"/>
</dbReference>
<feature type="domain" description="PH" evidence="1">
    <location>
        <begin position="10"/>
        <end position="116"/>
    </location>
</feature>
<reference evidence="2 3" key="1">
    <citation type="journal article" date="2007" name="Science">
        <title>Sea anemone genome reveals ancestral eumetazoan gene repertoire and genomic organization.</title>
        <authorList>
            <person name="Putnam N.H."/>
            <person name="Srivastava M."/>
            <person name="Hellsten U."/>
            <person name="Dirks B."/>
            <person name="Chapman J."/>
            <person name="Salamov A."/>
            <person name="Terry A."/>
            <person name="Shapiro H."/>
            <person name="Lindquist E."/>
            <person name="Kapitonov V.V."/>
            <person name="Jurka J."/>
            <person name="Genikhovich G."/>
            <person name="Grigoriev I.V."/>
            <person name="Lucas S.M."/>
            <person name="Steele R.E."/>
            <person name="Finnerty J.R."/>
            <person name="Technau U."/>
            <person name="Martindale M.Q."/>
            <person name="Rokhsar D.S."/>
        </authorList>
    </citation>
    <scope>NUCLEOTIDE SEQUENCE [LARGE SCALE GENOMIC DNA]</scope>
    <source>
        <strain evidence="3">CH2 X CH6</strain>
    </source>
</reference>
<keyword evidence="3" id="KW-1185">Reference proteome</keyword>
<dbReference type="HOGENOM" id="CLU_1367677_0_0_1"/>
<dbReference type="InterPro" id="IPR051707">
    <property type="entry name" value="PI-Interact_SigTrans_Reg"/>
</dbReference>
<dbReference type="OrthoDB" id="43122at2759"/>
<evidence type="ECO:0000259" key="1">
    <source>
        <dbReference type="PROSITE" id="PS50003"/>
    </source>
</evidence>
<dbReference type="Proteomes" id="UP000001593">
    <property type="component" value="Unassembled WGS sequence"/>
</dbReference>
<protein>
    <recommendedName>
        <fullName evidence="1">PH domain-containing protein</fullName>
    </recommendedName>
</protein>
<dbReference type="AlphaFoldDB" id="A7RKC1"/>
<dbReference type="InterPro" id="IPR001849">
    <property type="entry name" value="PH_domain"/>
</dbReference>
<dbReference type="GO" id="GO:0001881">
    <property type="term" value="P:receptor recycling"/>
    <property type="evidence" value="ECO:0000318"/>
    <property type="project" value="GO_Central"/>
</dbReference>
<organism evidence="2 3">
    <name type="scientific">Nematostella vectensis</name>
    <name type="common">Starlet sea anemone</name>
    <dbReference type="NCBI Taxonomy" id="45351"/>
    <lineage>
        <taxon>Eukaryota</taxon>
        <taxon>Metazoa</taxon>
        <taxon>Cnidaria</taxon>
        <taxon>Anthozoa</taxon>
        <taxon>Hexacorallia</taxon>
        <taxon>Actiniaria</taxon>
        <taxon>Edwardsiidae</taxon>
        <taxon>Nematostella</taxon>
    </lineage>
</organism>
<name>A7RKC1_NEMVE</name>
<evidence type="ECO:0000313" key="3">
    <source>
        <dbReference type="Proteomes" id="UP000001593"/>
    </source>
</evidence>
<dbReference type="FunFam" id="2.30.29.30:FF:000617">
    <property type="entry name" value="PH domain containing protein"/>
    <property type="match status" value="1"/>
</dbReference>
<dbReference type="GO" id="GO:0005829">
    <property type="term" value="C:cytosol"/>
    <property type="evidence" value="ECO:0007669"/>
    <property type="project" value="GOC"/>
</dbReference>
<accession>A7RKC1</accession>
<dbReference type="Gene3D" id="2.30.29.30">
    <property type="entry name" value="Pleckstrin-homology domain (PH domain)/Phosphotyrosine-binding domain (PTB)"/>
    <property type="match status" value="1"/>
</dbReference>
<dbReference type="SMART" id="SM00233">
    <property type="entry name" value="PH"/>
    <property type="match status" value="1"/>
</dbReference>
<dbReference type="GO" id="GO:0007032">
    <property type="term" value="P:endosome organization"/>
    <property type="evidence" value="ECO:0000318"/>
    <property type="project" value="GO_Central"/>
</dbReference>
<sequence length="200" mass="23099">MGIIKQNNGPVLKNGYLLKQGDMIKLQWHLRYFVLTKECLCYYRTEKDSEIETPREVIYFNDMSLYIEEISEKQPKTKYCLRLVKRSSSTSRSLLLSCFSEEERNEWLAQILQAKAMSLVMDRSWIGGNDPEIPKSVDSVSSSFYSEKLASAKEVLQKCRRRLSSSNRGSCTFEEIRRSSTTTANPSWRHTLIDLSIAST</sequence>
<dbReference type="InterPro" id="IPR011993">
    <property type="entry name" value="PH-like_dom_sf"/>
</dbReference>